<feature type="transmembrane region" description="Helical" evidence="1">
    <location>
        <begin position="182"/>
        <end position="199"/>
    </location>
</feature>
<proteinExistence type="predicted"/>
<dbReference type="EMBL" id="BAABDQ010000016">
    <property type="protein sequence ID" value="GAA3575342.1"/>
    <property type="molecule type" value="Genomic_DNA"/>
</dbReference>
<dbReference type="RefSeq" id="WP_345567808.1">
    <property type="nucleotide sequence ID" value="NZ_BAABDQ010000016.1"/>
</dbReference>
<sequence length="319" mass="35255">MKELLPVAGAAKGSRCPKTLLTSAGDGMLTATDQVSGHSVHVRPMCLYQYNHDVVADQERKSHSVKGVAALDADGLVLLDLPGDWHTPHLQDFSRRAGLPLVDAREKPSAKVRTVLAGRAPGWQRLRGLPLPSLSKWRKTMAVCAGVAGLGLMVYMGTWGMWGAWRGLSTLGRFLVDIFEAKWLMVAFSPALLVIRPALTRMHRRRVRRGTVLGPPGGPYLNPRSYNKLYVTAGNADIAKLWMGERPGQAFSLLIYRYEDLTGLFVLDRFGKALHHLPGRWSAEDAHRFAERHGLMLAAHRVGREEYLDLAKAAREATP</sequence>
<evidence type="ECO:0000313" key="2">
    <source>
        <dbReference type="EMBL" id="GAA3575342.1"/>
    </source>
</evidence>
<keyword evidence="1" id="KW-0472">Membrane</keyword>
<organism evidence="2 3">
    <name type="scientific">Nonomuraea rosea</name>
    <dbReference type="NCBI Taxonomy" id="638574"/>
    <lineage>
        <taxon>Bacteria</taxon>
        <taxon>Bacillati</taxon>
        <taxon>Actinomycetota</taxon>
        <taxon>Actinomycetes</taxon>
        <taxon>Streptosporangiales</taxon>
        <taxon>Streptosporangiaceae</taxon>
        <taxon>Nonomuraea</taxon>
    </lineage>
</organism>
<evidence type="ECO:0000256" key="1">
    <source>
        <dbReference type="SAM" id="Phobius"/>
    </source>
</evidence>
<comment type="caution">
    <text evidence="2">The sequence shown here is derived from an EMBL/GenBank/DDBJ whole genome shotgun (WGS) entry which is preliminary data.</text>
</comment>
<reference evidence="3" key="1">
    <citation type="journal article" date="2019" name="Int. J. Syst. Evol. Microbiol.">
        <title>The Global Catalogue of Microorganisms (GCM) 10K type strain sequencing project: providing services to taxonomists for standard genome sequencing and annotation.</title>
        <authorList>
            <consortium name="The Broad Institute Genomics Platform"/>
            <consortium name="The Broad Institute Genome Sequencing Center for Infectious Disease"/>
            <person name="Wu L."/>
            <person name="Ma J."/>
        </authorList>
    </citation>
    <scope>NUCLEOTIDE SEQUENCE [LARGE SCALE GENOMIC DNA]</scope>
    <source>
        <strain evidence="3">JCM 17326</strain>
    </source>
</reference>
<keyword evidence="1" id="KW-0812">Transmembrane</keyword>
<dbReference type="Proteomes" id="UP001500630">
    <property type="component" value="Unassembled WGS sequence"/>
</dbReference>
<keyword evidence="3" id="KW-1185">Reference proteome</keyword>
<protein>
    <submittedName>
        <fullName evidence="2">Uncharacterized protein</fullName>
    </submittedName>
</protein>
<accession>A0ABP6Y0H5</accession>
<keyword evidence="1" id="KW-1133">Transmembrane helix</keyword>
<evidence type="ECO:0000313" key="3">
    <source>
        <dbReference type="Proteomes" id="UP001500630"/>
    </source>
</evidence>
<feature type="transmembrane region" description="Helical" evidence="1">
    <location>
        <begin position="141"/>
        <end position="162"/>
    </location>
</feature>
<name>A0ABP6Y0H5_9ACTN</name>
<gene>
    <name evidence="2" type="ORF">GCM10022419_065580</name>
</gene>